<keyword evidence="1" id="KW-0812">Transmembrane</keyword>
<dbReference type="PANTHER" id="PTHR16897">
    <property type="entry name" value="OS10G0105400 PROTEIN"/>
    <property type="match status" value="1"/>
</dbReference>
<keyword evidence="1" id="KW-1133">Transmembrane helix</keyword>
<name>A0A6J8BRA2_MYTCO</name>
<dbReference type="OrthoDB" id="6112879at2759"/>
<feature type="transmembrane region" description="Helical" evidence="1">
    <location>
        <begin position="386"/>
        <end position="409"/>
    </location>
</feature>
<accession>A0A6J8BRA2</accession>
<evidence type="ECO:0008006" key="4">
    <source>
        <dbReference type="Google" id="ProtNLM"/>
    </source>
</evidence>
<sequence>MEGGSQIRPLRNVGLINFVYVVGYTEGGTQIQPFRSLELINLVYVVGYSEGGTQIQPFRSVGLMNFAFNNNVTLVHNTYIYVTAIATNAAELRGVSYSDPILVDLTPPDIKYVYDGAGTDEDAWELNEVIANWAVEDPESGILLCDWAIGYQPGGNDLLLYTEVTSTTAYKEFPYSVLIGFTIYTTLKCENKAGLSSVMSSNGVKISYLPPTATTAVVQTLPLSLTEYSPRDSYQGVTENIRLKWTGFDDDIGVERYKVFYQDDGISELMFFADVQDVLYAHFTKMSLTEGSHTFSVQAINKLFRGSNKATSYSITDMSSPVVNATKTLTINWINKQVVVSWDNIFTSDNDIFYEVSSGSTLGGVNIIQWQETNQTSITFGIPASVAAITGLPVYVTVTAISIGGFLAVRTDTFKLP</sequence>
<gene>
    <name evidence="2" type="ORF">MCOR_21898</name>
</gene>
<protein>
    <recommendedName>
        <fullName evidence="4">Fibronectin type-III domain-containing protein</fullName>
    </recommendedName>
</protein>
<keyword evidence="1" id="KW-0472">Membrane</keyword>
<keyword evidence="3" id="KW-1185">Reference proteome</keyword>
<evidence type="ECO:0000313" key="2">
    <source>
        <dbReference type="EMBL" id="CAC5386468.1"/>
    </source>
</evidence>
<dbReference type="PANTHER" id="PTHR16897:SF2">
    <property type="entry name" value="OS03G0226600 PROTEIN"/>
    <property type="match status" value="1"/>
</dbReference>
<dbReference type="EMBL" id="CACVKT020003883">
    <property type="protein sequence ID" value="CAC5386468.1"/>
    <property type="molecule type" value="Genomic_DNA"/>
</dbReference>
<reference evidence="2 3" key="1">
    <citation type="submission" date="2020-06" db="EMBL/GenBank/DDBJ databases">
        <authorList>
            <person name="Li R."/>
            <person name="Bekaert M."/>
        </authorList>
    </citation>
    <scope>NUCLEOTIDE SEQUENCE [LARGE SCALE GENOMIC DNA]</scope>
    <source>
        <strain evidence="3">wild</strain>
    </source>
</reference>
<proteinExistence type="predicted"/>
<dbReference type="AlphaFoldDB" id="A0A6J8BRA2"/>
<organism evidence="2 3">
    <name type="scientific">Mytilus coruscus</name>
    <name type="common">Sea mussel</name>
    <dbReference type="NCBI Taxonomy" id="42192"/>
    <lineage>
        <taxon>Eukaryota</taxon>
        <taxon>Metazoa</taxon>
        <taxon>Spiralia</taxon>
        <taxon>Lophotrochozoa</taxon>
        <taxon>Mollusca</taxon>
        <taxon>Bivalvia</taxon>
        <taxon>Autobranchia</taxon>
        <taxon>Pteriomorphia</taxon>
        <taxon>Mytilida</taxon>
        <taxon>Mytiloidea</taxon>
        <taxon>Mytilidae</taxon>
        <taxon>Mytilinae</taxon>
        <taxon>Mytilus</taxon>
    </lineage>
</organism>
<evidence type="ECO:0000256" key="1">
    <source>
        <dbReference type="SAM" id="Phobius"/>
    </source>
</evidence>
<evidence type="ECO:0000313" key="3">
    <source>
        <dbReference type="Proteomes" id="UP000507470"/>
    </source>
</evidence>
<dbReference type="Proteomes" id="UP000507470">
    <property type="component" value="Unassembled WGS sequence"/>
</dbReference>